<proteinExistence type="predicted"/>
<reference evidence="1" key="1">
    <citation type="submission" date="2021-06" db="EMBL/GenBank/DDBJ databases">
        <title>Comparative genomics, transcriptomics and evolutionary studies reveal genomic signatures of adaptation to plant cell wall in hemibiotrophic fungi.</title>
        <authorList>
            <consortium name="DOE Joint Genome Institute"/>
            <person name="Baroncelli R."/>
            <person name="Diaz J.F."/>
            <person name="Benocci T."/>
            <person name="Peng M."/>
            <person name="Battaglia E."/>
            <person name="Haridas S."/>
            <person name="Andreopoulos W."/>
            <person name="Labutti K."/>
            <person name="Pangilinan J."/>
            <person name="Floch G.L."/>
            <person name="Makela M.R."/>
            <person name="Henrissat B."/>
            <person name="Grigoriev I.V."/>
            <person name="Crouch J.A."/>
            <person name="De Vries R.P."/>
            <person name="Sukno S.A."/>
            <person name="Thon M.R."/>
        </authorList>
    </citation>
    <scope>NUCLEOTIDE SEQUENCE</scope>
    <source>
        <strain evidence="1">MAFF235873</strain>
    </source>
</reference>
<dbReference type="Proteomes" id="UP001232148">
    <property type="component" value="Unassembled WGS sequence"/>
</dbReference>
<name>A0AAD9HB02_9PEZI</name>
<accession>A0AAD9HB02</accession>
<protein>
    <submittedName>
        <fullName evidence="1">Uncharacterized protein</fullName>
    </submittedName>
</protein>
<keyword evidence="2" id="KW-1185">Reference proteome</keyword>
<organism evidence="1 2">
    <name type="scientific">Colletotrichum zoysiae</name>
    <dbReference type="NCBI Taxonomy" id="1216348"/>
    <lineage>
        <taxon>Eukaryota</taxon>
        <taxon>Fungi</taxon>
        <taxon>Dikarya</taxon>
        <taxon>Ascomycota</taxon>
        <taxon>Pezizomycotina</taxon>
        <taxon>Sordariomycetes</taxon>
        <taxon>Hypocreomycetidae</taxon>
        <taxon>Glomerellales</taxon>
        <taxon>Glomerellaceae</taxon>
        <taxon>Colletotrichum</taxon>
        <taxon>Colletotrichum graminicola species complex</taxon>
    </lineage>
</organism>
<gene>
    <name evidence="1" type="ORF">LX32DRAFT_48043</name>
</gene>
<sequence length="90" mass="10070">MRPTSPLLVRLRTVYLLAVPTIFTHLHHHLEPRRLSQDASQGSIPPNSLPDLVGLGDEQVAMWITVLHLVYLPTNICLSIHSESFHSGVK</sequence>
<comment type="caution">
    <text evidence="1">The sequence shown here is derived from an EMBL/GenBank/DDBJ whole genome shotgun (WGS) entry which is preliminary data.</text>
</comment>
<evidence type="ECO:0000313" key="1">
    <source>
        <dbReference type="EMBL" id="KAK2025726.1"/>
    </source>
</evidence>
<dbReference type="AlphaFoldDB" id="A0AAD9HB02"/>
<dbReference type="EMBL" id="MU842930">
    <property type="protein sequence ID" value="KAK2025726.1"/>
    <property type="molecule type" value="Genomic_DNA"/>
</dbReference>
<evidence type="ECO:0000313" key="2">
    <source>
        <dbReference type="Proteomes" id="UP001232148"/>
    </source>
</evidence>